<evidence type="ECO:0000313" key="2">
    <source>
        <dbReference type="Proteomes" id="UP000223777"/>
    </source>
</evidence>
<dbReference type="AlphaFoldDB" id="A0A2A7FP24"/>
<dbReference type="RefSeq" id="WP_097883512.1">
    <property type="nucleotide sequence ID" value="NZ_NUIL01000015.1"/>
</dbReference>
<proteinExistence type="predicted"/>
<organism evidence="1 2">
    <name type="scientific">Bacillus cereus</name>
    <dbReference type="NCBI Taxonomy" id="1396"/>
    <lineage>
        <taxon>Bacteria</taxon>
        <taxon>Bacillati</taxon>
        <taxon>Bacillota</taxon>
        <taxon>Bacilli</taxon>
        <taxon>Bacillales</taxon>
        <taxon>Bacillaceae</taxon>
        <taxon>Bacillus</taxon>
        <taxon>Bacillus cereus group</taxon>
    </lineage>
</organism>
<accession>A0A2A7FP24</accession>
<evidence type="ECO:0000313" key="1">
    <source>
        <dbReference type="EMBL" id="PGO29239.1"/>
    </source>
</evidence>
<name>A0A2A7FP24_BACCE</name>
<dbReference type="Proteomes" id="UP000223777">
    <property type="component" value="Unassembled WGS sequence"/>
</dbReference>
<comment type="caution">
    <text evidence="1">The sequence shown here is derived from an EMBL/GenBank/DDBJ whole genome shotgun (WGS) entry which is preliminary data.</text>
</comment>
<gene>
    <name evidence="1" type="ORF">CN984_12505</name>
</gene>
<reference evidence="1 2" key="1">
    <citation type="submission" date="2017-09" db="EMBL/GenBank/DDBJ databases">
        <title>Large-scale bioinformatics analysis of Bacillus genomes uncovers conserved roles of natural products in bacterial physiology.</title>
        <authorList>
            <consortium name="Agbiome Team Llc"/>
            <person name="Bleich R.M."/>
            <person name="Grubbs K.J."/>
            <person name="Santa Maria K.C."/>
            <person name="Allen S.E."/>
            <person name="Farag S."/>
            <person name="Shank E.A."/>
            <person name="Bowers A."/>
        </authorList>
    </citation>
    <scope>NUCLEOTIDE SEQUENCE [LARGE SCALE GENOMIC DNA]</scope>
    <source>
        <strain evidence="1 2">AFS050027</strain>
    </source>
</reference>
<protein>
    <submittedName>
        <fullName evidence="1">Uncharacterized protein</fullName>
    </submittedName>
</protein>
<dbReference type="EMBL" id="NUIL01000015">
    <property type="protein sequence ID" value="PGO29239.1"/>
    <property type="molecule type" value="Genomic_DNA"/>
</dbReference>
<sequence length="106" mass="12365">MSEEVKESPYIYKLPLERMTDKDLLDWIDEMPRNKKAEIVRHALRFYKSHLGEGEYFYYAPPAPNSQQVYIPIDNKEVAPSVQEPIEKKKPKRPPAGIFSISKAKD</sequence>